<keyword evidence="2" id="KW-1185">Reference proteome</keyword>
<sequence length="115" mass="13483">MEARVRIGNIFPQFPKTVGDLFGHELKVRENNITPYSIVKKINLYNRHGADIPFLILDVTSSERCGMYSKPIWYPKFRLESSDEHANDVRAFVVTPELYLDRVYRDNLVEMKYGK</sequence>
<protein>
    <submittedName>
        <fullName evidence="1">Uncharacterized protein</fullName>
    </submittedName>
</protein>
<organism evidence="1 2">
    <name type="scientific">Tichowtungia aerotolerans</name>
    <dbReference type="NCBI Taxonomy" id="2697043"/>
    <lineage>
        <taxon>Bacteria</taxon>
        <taxon>Pseudomonadati</taxon>
        <taxon>Kiritimatiellota</taxon>
        <taxon>Tichowtungiia</taxon>
        <taxon>Tichowtungiales</taxon>
        <taxon>Tichowtungiaceae</taxon>
        <taxon>Tichowtungia</taxon>
    </lineage>
</organism>
<proteinExistence type="predicted"/>
<evidence type="ECO:0000313" key="2">
    <source>
        <dbReference type="Proteomes" id="UP000464954"/>
    </source>
</evidence>
<dbReference type="RefSeq" id="WP_160627261.1">
    <property type="nucleotide sequence ID" value="NZ_CP047593.1"/>
</dbReference>
<dbReference type="Proteomes" id="UP000464954">
    <property type="component" value="Chromosome"/>
</dbReference>
<dbReference type="EMBL" id="CP047593">
    <property type="protein sequence ID" value="QHI68691.1"/>
    <property type="molecule type" value="Genomic_DNA"/>
</dbReference>
<dbReference type="KEGG" id="taer:GT409_04265"/>
<dbReference type="AlphaFoldDB" id="A0A6P1M4C1"/>
<reference evidence="1 2" key="1">
    <citation type="submission" date="2020-01" db="EMBL/GenBank/DDBJ databases">
        <title>Ponticoccus aerotolerans gen. nov., sp. nov., an anaerobic bacterium and proposal of Ponticoccusceae fam. nov., Ponticoccusles ord. nov. and Ponticoccuse classis nov. in the phylum Kiritimatiellaeota.</title>
        <authorList>
            <person name="Zhou L.Y."/>
            <person name="Du Z.J."/>
        </authorList>
    </citation>
    <scope>NUCLEOTIDE SEQUENCE [LARGE SCALE GENOMIC DNA]</scope>
    <source>
        <strain evidence="1 2">S-5007</strain>
    </source>
</reference>
<name>A0A6P1M4C1_9BACT</name>
<accession>A0A6P1M4C1</accession>
<evidence type="ECO:0000313" key="1">
    <source>
        <dbReference type="EMBL" id="QHI68691.1"/>
    </source>
</evidence>
<gene>
    <name evidence="1" type="ORF">GT409_04265</name>
</gene>